<accession>A0A166AT99</accession>
<evidence type="ECO:0000313" key="3">
    <source>
        <dbReference type="Proteomes" id="UP000076532"/>
    </source>
</evidence>
<feature type="domain" description="F-box" evidence="1">
    <location>
        <begin position="5"/>
        <end position="55"/>
    </location>
</feature>
<dbReference type="STRING" id="436010.A0A166AT99"/>
<protein>
    <recommendedName>
        <fullName evidence="1">F-box domain-containing protein</fullName>
    </recommendedName>
</protein>
<dbReference type="PROSITE" id="PS50181">
    <property type="entry name" value="FBOX"/>
    <property type="match status" value="1"/>
</dbReference>
<dbReference type="CDD" id="cd09917">
    <property type="entry name" value="F-box_SF"/>
    <property type="match status" value="1"/>
</dbReference>
<organism evidence="2 3">
    <name type="scientific">Athelia psychrophila</name>
    <dbReference type="NCBI Taxonomy" id="1759441"/>
    <lineage>
        <taxon>Eukaryota</taxon>
        <taxon>Fungi</taxon>
        <taxon>Dikarya</taxon>
        <taxon>Basidiomycota</taxon>
        <taxon>Agaricomycotina</taxon>
        <taxon>Agaricomycetes</taxon>
        <taxon>Agaricomycetidae</taxon>
        <taxon>Atheliales</taxon>
        <taxon>Atheliaceae</taxon>
        <taxon>Athelia</taxon>
    </lineage>
</organism>
<evidence type="ECO:0000313" key="2">
    <source>
        <dbReference type="EMBL" id="KZP11935.1"/>
    </source>
</evidence>
<dbReference type="Gene3D" id="3.80.10.10">
    <property type="entry name" value="Ribonuclease Inhibitor"/>
    <property type="match status" value="1"/>
</dbReference>
<evidence type="ECO:0000259" key="1">
    <source>
        <dbReference type="PROSITE" id="PS50181"/>
    </source>
</evidence>
<dbReference type="AlphaFoldDB" id="A0A166AT99"/>
<keyword evidence="3" id="KW-1185">Reference proteome</keyword>
<name>A0A166AT99_9AGAM</name>
<gene>
    <name evidence="2" type="ORF">FIBSPDRAFT_837084</name>
</gene>
<reference evidence="2 3" key="1">
    <citation type="journal article" date="2016" name="Mol. Biol. Evol.">
        <title>Comparative Genomics of Early-Diverging Mushroom-Forming Fungi Provides Insights into the Origins of Lignocellulose Decay Capabilities.</title>
        <authorList>
            <person name="Nagy L.G."/>
            <person name="Riley R."/>
            <person name="Tritt A."/>
            <person name="Adam C."/>
            <person name="Daum C."/>
            <person name="Floudas D."/>
            <person name="Sun H."/>
            <person name="Yadav J.S."/>
            <person name="Pangilinan J."/>
            <person name="Larsson K.H."/>
            <person name="Matsuura K."/>
            <person name="Barry K."/>
            <person name="Labutti K."/>
            <person name="Kuo R."/>
            <person name="Ohm R.A."/>
            <person name="Bhattacharya S.S."/>
            <person name="Shirouzu T."/>
            <person name="Yoshinaga Y."/>
            <person name="Martin F.M."/>
            <person name="Grigoriev I.V."/>
            <person name="Hibbett D.S."/>
        </authorList>
    </citation>
    <scope>NUCLEOTIDE SEQUENCE [LARGE SCALE GENOMIC DNA]</scope>
    <source>
        <strain evidence="2 3">CBS 109695</strain>
    </source>
</reference>
<dbReference type="SUPFAM" id="SSF52047">
    <property type="entry name" value="RNI-like"/>
    <property type="match status" value="1"/>
</dbReference>
<dbReference type="OrthoDB" id="5354526at2759"/>
<dbReference type="Proteomes" id="UP000076532">
    <property type="component" value="Unassembled WGS sequence"/>
</dbReference>
<dbReference type="InterPro" id="IPR001810">
    <property type="entry name" value="F-box_dom"/>
</dbReference>
<dbReference type="InterPro" id="IPR032675">
    <property type="entry name" value="LRR_dom_sf"/>
</dbReference>
<proteinExistence type="predicted"/>
<dbReference type="EMBL" id="KV417655">
    <property type="protein sequence ID" value="KZP11935.1"/>
    <property type="molecule type" value="Genomic_DNA"/>
</dbReference>
<sequence>MPAVGASFKPFPNELLLEIFCGLHRGDLIHVVQASHKFHDLALRLLYRDVVWTDPLLYLHSLPLWNARPAFEDVPRSLVIGLCQERRDHVVAADVVELDGSLRRHVQMPSYAQMMASIAAMVAPHEAHRLVRHKIQRAASSYLYRVMTQQVAAFTSLSSLAFKHAILPGNFYAILEALPTLRILSLETCSITSESKPPQYDLSLMPITELTLLDIDVHRTAPHPLLIATALKLRTLHCDMSACAFRMFTKKLPGGGGHTVPPELRSIHFHMPEKRFWPANMLDFSENTYYFIEFLKMCPEIRHITIGGFMPTISLPDHIAPALQSYKGPLLAASSFARGRSVSKIELVDLETGPDLWEWIKSLQTLAQCQSSIRELSITIPSWDDEIIHAVVNLFPELRKFHVIYYKRCISEDTVLAIGPHFAALLPHLNTLHLYSPAMKSAATLLNPKHAENSVERSPPFTEEEAERELQGSVGSWDRYCPNLREVQLLPGFVWRRADSRKGEATAAWDKRGYLMEDGERSYL</sequence>